<dbReference type="Gene3D" id="1.10.260.130">
    <property type="match status" value="1"/>
</dbReference>
<gene>
    <name evidence="3" type="ORF">SCA03_11600</name>
</gene>
<dbReference type="InterPro" id="IPR029058">
    <property type="entry name" value="AB_hydrolase_fold"/>
</dbReference>
<dbReference type="RefSeq" id="WP_141275236.1">
    <property type="nucleotide sequence ID" value="NZ_BJMM01000004.1"/>
</dbReference>
<dbReference type="Gene3D" id="3.40.50.1820">
    <property type="entry name" value="alpha/beta hydrolase"/>
    <property type="match status" value="1"/>
</dbReference>
<proteinExistence type="predicted"/>
<dbReference type="PANTHER" id="PTHR34853">
    <property type="match status" value="1"/>
</dbReference>
<dbReference type="Proteomes" id="UP000319210">
    <property type="component" value="Unassembled WGS sequence"/>
</dbReference>
<feature type="region of interest" description="Disordered" evidence="1">
    <location>
        <begin position="1"/>
        <end position="24"/>
    </location>
</feature>
<dbReference type="PIRSF" id="PIRSF029171">
    <property type="entry name" value="Esterase_LipA"/>
    <property type="match status" value="1"/>
</dbReference>
<dbReference type="AlphaFoldDB" id="A0A4Y3QUH0"/>
<evidence type="ECO:0000256" key="1">
    <source>
        <dbReference type="SAM" id="MobiDB-lite"/>
    </source>
</evidence>
<dbReference type="GO" id="GO:0004806">
    <property type="term" value="F:triacylglycerol lipase activity"/>
    <property type="evidence" value="ECO:0007669"/>
    <property type="project" value="InterPro"/>
</dbReference>
<evidence type="ECO:0000313" key="3">
    <source>
        <dbReference type="EMBL" id="GEB48609.1"/>
    </source>
</evidence>
<accession>A0A4Y3QUH0</accession>
<evidence type="ECO:0000256" key="2">
    <source>
        <dbReference type="SAM" id="SignalP"/>
    </source>
</evidence>
<sequence>MRSVSPLPPGGARRTHRSGHSRARGRAGAFLAVAALSLSALALAPGGAQAAPEGQEQNPGDIVTAEPSTFQYWPGEPADATAWKITYRSTDASGKPDTVSGTVVVPNDGKNTRRPLITYAVGSVGLGDDCAPSAGFPDGTTAEAPLVNAALVRGYAVAVTDYEGLGTPGEHTYTVAQSEGAAVLDAARAAMRLPGAQELGVAADSPVGIMGYSQGGQASAWAAEIQSSYAPELDVKGSTSGGVPADLMKVAEAAEGSSNAGYVLMSALGHDAAFPELDLDKYLNDEGRKLATMAKDSCIDKILEAGKGKKIEDVTVSNPLEQPDWKQRITANKLGTKAPASPSFVYHGEADETIPYELGQGLRADWCARGNAVQWQSFPGKTHVGTAIDGNGPALEWLGARFAGQPAPSNCPG</sequence>
<comment type="caution">
    <text evidence="3">The sequence shown here is derived from an EMBL/GenBank/DDBJ whole genome shotgun (WGS) entry which is preliminary data.</text>
</comment>
<reference evidence="3 4" key="1">
    <citation type="submission" date="2019-06" db="EMBL/GenBank/DDBJ databases">
        <title>Whole genome shotgun sequence of Streptomyces cacaoi subsp. cacaoi NBRC 12748.</title>
        <authorList>
            <person name="Hosoyama A."/>
            <person name="Uohara A."/>
            <person name="Ohji S."/>
            <person name="Ichikawa N."/>
        </authorList>
    </citation>
    <scope>NUCLEOTIDE SEQUENCE [LARGE SCALE GENOMIC DNA]</scope>
    <source>
        <strain evidence="3 4">NBRC 12748</strain>
    </source>
</reference>
<feature type="signal peptide" evidence="2">
    <location>
        <begin position="1"/>
        <end position="50"/>
    </location>
</feature>
<dbReference type="SUPFAM" id="SSF53474">
    <property type="entry name" value="alpha/beta-Hydrolases"/>
    <property type="match status" value="1"/>
</dbReference>
<dbReference type="EMBL" id="BJMM01000004">
    <property type="protein sequence ID" value="GEB48609.1"/>
    <property type="molecule type" value="Genomic_DNA"/>
</dbReference>
<dbReference type="PANTHER" id="PTHR34853:SF1">
    <property type="entry name" value="LIPASE 5"/>
    <property type="match status" value="1"/>
</dbReference>
<dbReference type="Pfam" id="PF03583">
    <property type="entry name" value="LIP"/>
    <property type="match status" value="1"/>
</dbReference>
<name>A0A4Y3QUH0_STRCI</name>
<evidence type="ECO:0000313" key="4">
    <source>
        <dbReference type="Proteomes" id="UP000319210"/>
    </source>
</evidence>
<dbReference type="GO" id="GO:0016042">
    <property type="term" value="P:lipid catabolic process"/>
    <property type="evidence" value="ECO:0007669"/>
    <property type="project" value="InterPro"/>
</dbReference>
<protein>
    <submittedName>
        <fullName evidence="3">Lipase</fullName>
    </submittedName>
</protein>
<feature type="chain" id="PRO_5021363859" evidence="2">
    <location>
        <begin position="51"/>
        <end position="413"/>
    </location>
</feature>
<feature type="compositionally biased region" description="Basic residues" evidence="1">
    <location>
        <begin position="13"/>
        <end position="24"/>
    </location>
</feature>
<dbReference type="OrthoDB" id="9798122at2"/>
<keyword evidence="4" id="KW-1185">Reference proteome</keyword>
<dbReference type="InterPro" id="IPR005152">
    <property type="entry name" value="Lipase_secreted"/>
</dbReference>
<keyword evidence="2" id="KW-0732">Signal</keyword>
<organism evidence="3 4">
    <name type="scientific">Streptomyces cacaoi</name>
    <dbReference type="NCBI Taxonomy" id="1898"/>
    <lineage>
        <taxon>Bacteria</taxon>
        <taxon>Bacillati</taxon>
        <taxon>Actinomycetota</taxon>
        <taxon>Actinomycetes</taxon>
        <taxon>Kitasatosporales</taxon>
        <taxon>Streptomycetaceae</taxon>
        <taxon>Streptomyces</taxon>
    </lineage>
</organism>